<evidence type="ECO:0000313" key="2">
    <source>
        <dbReference type="Proteomes" id="UP000239757"/>
    </source>
</evidence>
<organism evidence="1 2">
    <name type="scientific">Gossypium barbadense</name>
    <name type="common">Sea Island cotton</name>
    <name type="synonym">Hibiscus barbadensis</name>
    <dbReference type="NCBI Taxonomy" id="3634"/>
    <lineage>
        <taxon>Eukaryota</taxon>
        <taxon>Viridiplantae</taxon>
        <taxon>Streptophyta</taxon>
        <taxon>Embryophyta</taxon>
        <taxon>Tracheophyta</taxon>
        <taxon>Spermatophyta</taxon>
        <taxon>Magnoliopsida</taxon>
        <taxon>eudicotyledons</taxon>
        <taxon>Gunneridae</taxon>
        <taxon>Pentapetalae</taxon>
        <taxon>rosids</taxon>
        <taxon>malvids</taxon>
        <taxon>Malvales</taxon>
        <taxon>Malvaceae</taxon>
        <taxon>Malvoideae</taxon>
        <taxon>Gossypium</taxon>
    </lineage>
</organism>
<accession>A0A2P5XY78</accession>
<sequence>MEVDSNVNGKGFLSSSPNVNLSHFNPIFEGPIDTKMVVKEGLLDKKKRSTVLLKENQSPNLDVSMAGNSDASFRIVCLLPSGNDSFVKVGQLAKLITERPQDSLLSNIETNPREQLHVITIRDDEGLVDSNLEPRQEGMARDSIEISSNENYLINSVNNTNHVVQSPLQETYLRSINEARSSSCTNNGTIHERRMLQIDELDECWTYSKEKQKQHHDKLNERTNQFKVGDRVWLDKKDPQIITTELNANGATHFTVFKVFLYGTVEVTYSHFDTFKVFDPQACPSSCALTGVKH</sequence>
<name>A0A2P5XY78_GOSBA</name>
<gene>
    <name evidence="1" type="ORF">GOBAR_AA12385</name>
</gene>
<dbReference type="OrthoDB" id="1723222at2759"/>
<dbReference type="EMBL" id="KZ664036">
    <property type="protein sequence ID" value="PPS08251.1"/>
    <property type="molecule type" value="Genomic_DNA"/>
</dbReference>
<proteinExistence type="predicted"/>
<evidence type="ECO:0000313" key="1">
    <source>
        <dbReference type="EMBL" id="PPS08251.1"/>
    </source>
</evidence>
<dbReference type="Proteomes" id="UP000239757">
    <property type="component" value="Unassembled WGS sequence"/>
</dbReference>
<dbReference type="AlphaFoldDB" id="A0A2P5XY78"/>
<protein>
    <submittedName>
        <fullName evidence="1">Uncharacterized protein</fullName>
    </submittedName>
</protein>
<reference evidence="1 2" key="1">
    <citation type="submission" date="2015-01" db="EMBL/GenBank/DDBJ databases">
        <title>Genome of allotetraploid Gossypium barbadense reveals genomic plasticity and fiber elongation in cotton evolution.</title>
        <authorList>
            <person name="Chen X."/>
            <person name="Liu X."/>
            <person name="Zhao B."/>
            <person name="Zheng H."/>
            <person name="Hu Y."/>
            <person name="Lu G."/>
            <person name="Yang C."/>
            <person name="Chen J."/>
            <person name="Shan C."/>
            <person name="Zhang L."/>
            <person name="Zhou Y."/>
            <person name="Wang L."/>
            <person name="Guo W."/>
            <person name="Bai Y."/>
            <person name="Ruan J."/>
            <person name="Shangguan X."/>
            <person name="Mao Y."/>
            <person name="Jiang J."/>
            <person name="Zhu Y."/>
            <person name="Lei J."/>
            <person name="Kang H."/>
            <person name="Chen S."/>
            <person name="He X."/>
            <person name="Wang R."/>
            <person name="Wang Y."/>
            <person name="Chen J."/>
            <person name="Wang L."/>
            <person name="Yu S."/>
            <person name="Wang B."/>
            <person name="Wei J."/>
            <person name="Song S."/>
            <person name="Lu X."/>
            <person name="Gao Z."/>
            <person name="Gu W."/>
            <person name="Deng X."/>
            <person name="Ma D."/>
            <person name="Wang S."/>
            <person name="Liang W."/>
            <person name="Fang L."/>
            <person name="Cai C."/>
            <person name="Zhu X."/>
            <person name="Zhou B."/>
            <person name="Zhang Y."/>
            <person name="Chen Z."/>
            <person name="Xu S."/>
            <person name="Zhu R."/>
            <person name="Wang S."/>
            <person name="Zhang T."/>
            <person name="Zhao G."/>
        </authorList>
    </citation>
    <scope>NUCLEOTIDE SEQUENCE [LARGE SCALE GENOMIC DNA]</scope>
    <source>
        <strain evidence="2">cv. Xinhai21</strain>
        <tissue evidence="1">Leaf</tissue>
    </source>
</reference>